<sequence length="1003" mass="108376">MIGNVEPGRAGWVSSRAGSSARATDAGSFQGARSTDARSETQPAHSRSRVPLTIAVMSVLAAAPLLAQTDPSGHWRTWHTAHFRVHAQEQNASLAEKAALEAERAYALLARELTPPRGTIDLALYDNVDFSNGFTTVFPSSRIAIFVNPPAGDPILAPYDDWLRLVITHELVHVFHGDRTRGLWQVVQQVLGRAPGSFPNSYQPSWVAEGLATYYETRLTTSGRLRAGLHDQLLASAAAARRWPAPGDATLLSPRWPGGFRPYAWGSHFFQWESQTRGDSVVRGFVERTSKNLWPVLFLFPGVSPAMQGAGGVGVDSAWRALRADWQTKAKGESRGRLIARALRVEPRPRVSPDGRLLAYVHADGRADFQLVVREVASGHTIATHRVNADVAPWWRGDTLYVGQLEFTSPVEIRTALYRWRPGGTWERVPGSDRLARPFDAGSGPLMAVDVASRSRAVVELDGEGRRAVQLPEGEAWGFLAGSPNGEWLAGARHARGQWDVVAWKRDSPGEVMAVTDDAALDDDPAWTTGGDLLFTSERSGLPQILAYKMNTGSLVRVTDEPTGARQPAPAPDGSLYYATILWDGWALVHAGALELPAAGPRSRPVLARDTITTTEIRSTGYRPWPSLVPHFWIPLWHDVGTAGRFAGAATFGVDAVGRTFYFAQLAVAPAKRRVETSLHVAHQRWKTFGVDLSYAASWDSLLSRRGLLLRADSTVDTVRVTYGDVKQTAAVGGTIRWRRWRALLSARLGAELEAERLVIDRIDQGPSGLRLSRDHFNFAGPVVSVGAQHVSFPALAISPENGAAVGALYRYRWELDGPGWWSEVRGSASGYLALPLPGFAHWVLAVRGSAGVRSGPSADGYDLGGASGDPFEVVPGYVAGAGRRIFPLRGYPAVGTPFTRAATTAVELRVPLALVAKAIWKLPMGLDRVSLTAYGEAGGGWRAGEAADPFALRDLGGEVVVDAAIPQDLAFRVRVGAGVPLVSGLGISSGKARWYLAFGTAF</sequence>
<evidence type="ECO:0000313" key="2">
    <source>
        <dbReference type="EMBL" id="AKQ04663.1"/>
    </source>
</evidence>
<name>A0A0H4T9R9_9BACT</name>
<dbReference type="SUPFAM" id="SSF82171">
    <property type="entry name" value="DPP6 N-terminal domain-like"/>
    <property type="match status" value="1"/>
</dbReference>
<reference evidence="2" key="1">
    <citation type="journal article" date="2015" name="ISME J.">
        <title>Aquifer environment selects for microbial species cohorts in sediment and groundwater.</title>
        <authorList>
            <person name="Hug L.A."/>
            <person name="Thomas B.C."/>
            <person name="Brown C.T."/>
            <person name="Frischkorn K.R."/>
            <person name="Williams K.H."/>
            <person name="Tringe S.G."/>
            <person name="Banfield J.F."/>
        </authorList>
    </citation>
    <scope>NUCLEOTIDE SEQUENCE</scope>
</reference>
<protein>
    <submittedName>
        <fullName evidence="2">WD40 domain protein beta Propeller</fullName>
    </submittedName>
</protein>
<dbReference type="InterPro" id="IPR011042">
    <property type="entry name" value="6-blade_b-propeller_TolB-like"/>
</dbReference>
<organism evidence="2">
    <name type="scientific">uncultured Gemmatimonadetes bacterium Rifle_16ft_4_minimus_7</name>
    <dbReference type="NCBI Taxonomy" id="1665098"/>
    <lineage>
        <taxon>Bacteria</taxon>
        <taxon>Pseudomonadati</taxon>
        <taxon>Gemmatimonadota</taxon>
        <taxon>environmental samples</taxon>
    </lineage>
</organism>
<evidence type="ECO:0000256" key="1">
    <source>
        <dbReference type="SAM" id="MobiDB-lite"/>
    </source>
</evidence>
<dbReference type="EMBL" id="KT007046">
    <property type="protein sequence ID" value="AKQ04663.1"/>
    <property type="molecule type" value="Genomic_DNA"/>
</dbReference>
<dbReference type="AlphaFoldDB" id="A0A0H4T9R9"/>
<dbReference type="Gene3D" id="2.120.10.30">
    <property type="entry name" value="TolB, C-terminal domain"/>
    <property type="match status" value="1"/>
</dbReference>
<feature type="region of interest" description="Disordered" evidence="1">
    <location>
        <begin position="1"/>
        <end position="48"/>
    </location>
</feature>
<accession>A0A0H4T9R9</accession>
<proteinExistence type="predicted"/>